<gene>
    <name evidence="1" type="ORF">CGI_10024904</name>
</gene>
<protein>
    <submittedName>
        <fullName evidence="1">Uncharacterized protein</fullName>
    </submittedName>
</protein>
<organism evidence="1">
    <name type="scientific">Magallana gigas</name>
    <name type="common">Pacific oyster</name>
    <name type="synonym">Crassostrea gigas</name>
    <dbReference type="NCBI Taxonomy" id="29159"/>
    <lineage>
        <taxon>Eukaryota</taxon>
        <taxon>Metazoa</taxon>
        <taxon>Spiralia</taxon>
        <taxon>Lophotrochozoa</taxon>
        <taxon>Mollusca</taxon>
        <taxon>Bivalvia</taxon>
        <taxon>Autobranchia</taxon>
        <taxon>Pteriomorphia</taxon>
        <taxon>Ostreida</taxon>
        <taxon>Ostreoidea</taxon>
        <taxon>Ostreidae</taxon>
        <taxon>Magallana</taxon>
    </lineage>
</organism>
<accession>K1S1G4</accession>
<dbReference type="InParanoid" id="K1S1G4"/>
<proteinExistence type="predicted"/>
<reference evidence="1" key="1">
    <citation type="journal article" date="2012" name="Nature">
        <title>The oyster genome reveals stress adaptation and complexity of shell formation.</title>
        <authorList>
            <person name="Zhang G."/>
            <person name="Fang X."/>
            <person name="Guo X."/>
            <person name="Li L."/>
            <person name="Luo R."/>
            <person name="Xu F."/>
            <person name="Yang P."/>
            <person name="Zhang L."/>
            <person name="Wang X."/>
            <person name="Qi H."/>
            <person name="Xiong Z."/>
            <person name="Que H."/>
            <person name="Xie Y."/>
            <person name="Holland P.W."/>
            <person name="Paps J."/>
            <person name="Zhu Y."/>
            <person name="Wu F."/>
            <person name="Chen Y."/>
            <person name="Wang J."/>
            <person name="Peng C."/>
            <person name="Meng J."/>
            <person name="Yang L."/>
            <person name="Liu J."/>
            <person name="Wen B."/>
            <person name="Zhang N."/>
            <person name="Huang Z."/>
            <person name="Zhu Q."/>
            <person name="Feng Y."/>
            <person name="Mount A."/>
            <person name="Hedgecock D."/>
            <person name="Xu Z."/>
            <person name="Liu Y."/>
            <person name="Domazet-Loso T."/>
            <person name="Du Y."/>
            <person name="Sun X."/>
            <person name="Zhang S."/>
            <person name="Liu B."/>
            <person name="Cheng P."/>
            <person name="Jiang X."/>
            <person name="Li J."/>
            <person name="Fan D."/>
            <person name="Wang W."/>
            <person name="Fu W."/>
            <person name="Wang T."/>
            <person name="Wang B."/>
            <person name="Zhang J."/>
            <person name="Peng Z."/>
            <person name="Li Y."/>
            <person name="Li N."/>
            <person name="Wang J."/>
            <person name="Chen M."/>
            <person name="He Y."/>
            <person name="Tan F."/>
            <person name="Song X."/>
            <person name="Zheng Q."/>
            <person name="Huang R."/>
            <person name="Yang H."/>
            <person name="Du X."/>
            <person name="Chen L."/>
            <person name="Yang M."/>
            <person name="Gaffney P.M."/>
            <person name="Wang S."/>
            <person name="Luo L."/>
            <person name="She Z."/>
            <person name="Ming Y."/>
            <person name="Huang W."/>
            <person name="Zhang S."/>
            <person name="Huang B."/>
            <person name="Zhang Y."/>
            <person name="Qu T."/>
            <person name="Ni P."/>
            <person name="Miao G."/>
            <person name="Wang J."/>
            <person name="Wang Q."/>
            <person name="Steinberg C.E."/>
            <person name="Wang H."/>
            <person name="Li N."/>
            <person name="Qian L."/>
            <person name="Zhang G."/>
            <person name="Li Y."/>
            <person name="Yang H."/>
            <person name="Liu X."/>
            <person name="Wang J."/>
            <person name="Yin Y."/>
            <person name="Wang J."/>
        </authorList>
    </citation>
    <scope>NUCLEOTIDE SEQUENCE [LARGE SCALE GENOMIC DNA]</scope>
    <source>
        <strain evidence="1">05x7-T-G4-1.051#20</strain>
    </source>
</reference>
<dbReference type="HOGENOM" id="CLU_3016221_0_0_1"/>
<name>K1S1G4_MAGGI</name>
<sequence>MVDHALFARRSIGKESNATIYMDGEENESKEGLWVMVAMRARKDIHIPEVKLFIPV</sequence>
<evidence type="ECO:0000313" key="1">
    <source>
        <dbReference type="EMBL" id="EKC41061.1"/>
    </source>
</evidence>
<dbReference type="EMBL" id="JH817887">
    <property type="protein sequence ID" value="EKC41061.1"/>
    <property type="molecule type" value="Genomic_DNA"/>
</dbReference>
<dbReference type="AlphaFoldDB" id="K1S1G4"/>